<name>A0A914YU19_9BILA</name>
<sequence>MSSYSRDLYFSEKQKQEIVKICVNTSKLSINTLKNFCREAEEEIQAQNRPRGFVPKQHKVVRILEPYIPRPPVGSQKHTHLTAKEIECMRLYFIEFIYASTLFPATYEDLAFFAVKSGLSMNLDDLVSLFGYFCFSVIIRKMPELSFLDVYLDKDSKLWFENKHISSPKKFRQHVERPVPEKAVQISIAETAYLEHDMIQFRGRQQFICALEKCDRVDPNGWVAYNLFQECLSNMQKEDFKTAWKNLFPDIGQLKHQMY</sequence>
<keyword evidence="1" id="KW-1185">Reference proteome</keyword>
<evidence type="ECO:0000313" key="1">
    <source>
        <dbReference type="Proteomes" id="UP000887577"/>
    </source>
</evidence>
<reference evidence="2" key="1">
    <citation type="submission" date="2022-11" db="UniProtKB">
        <authorList>
            <consortium name="WormBaseParasite"/>
        </authorList>
    </citation>
    <scope>IDENTIFICATION</scope>
</reference>
<evidence type="ECO:0000313" key="2">
    <source>
        <dbReference type="WBParaSite" id="PSU_v2.g3643.t1"/>
    </source>
</evidence>
<dbReference type="AlphaFoldDB" id="A0A914YU19"/>
<protein>
    <submittedName>
        <fullName evidence="2">Uncharacterized protein</fullName>
    </submittedName>
</protein>
<accession>A0A914YU19</accession>
<dbReference type="Proteomes" id="UP000887577">
    <property type="component" value="Unplaced"/>
</dbReference>
<organism evidence="1 2">
    <name type="scientific">Panagrolaimus superbus</name>
    <dbReference type="NCBI Taxonomy" id="310955"/>
    <lineage>
        <taxon>Eukaryota</taxon>
        <taxon>Metazoa</taxon>
        <taxon>Ecdysozoa</taxon>
        <taxon>Nematoda</taxon>
        <taxon>Chromadorea</taxon>
        <taxon>Rhabditida</taxon>
        <taxon>Tylenchina</taxon>
        <taxon>Panagrolaimomorpha</taxon>
        <taxon>Panagrolaimoidea</taxon>
        <taxon>Panagrolaimidae</taxon>
        <taxon>Panagrolaimus</taxon>
    </lineage>
</organism>
<dbReference type="WBParaSite" id="PSU_v2.g3643.t1">
    <property type="protein sequence ID" value="PSU_v2.g3643.t1"/>
    <property type="gene ID" value="PSU_v2.g3643"/>
</dbReference>
<proteinExistence type="predicted"/>